<reference evidence="1 2" key="1">
    <citation type="submission" date="2017-06" db="EMBL/GenBank/DDBJ databases">
        <authorList>
            <consortium name="Pathogen Informatics"/>
        </authorList>
    </citation>
    <scope>NUCLEOTIDE SEQUENCE [LARGE SCALE GENOMIC DNA]</scope>
    <source>
        <strain evidence="1 2">NCTC11865</strain>
    </source>
</reference>
<dbReference type="Proteomes" id="UP000215332">
    <property type="component" value="Chromosome 1"/>
</dbReference>
<evidence type="ECO:0000313" key="1">
    <source>
        <dbReference type="EMBL" id="SNV30961.1"/>
    </source>
</evidence>
<accession>A0A239W8W1</accession>
<proteinExistence type="predicted"/>
<protein>
    <submittedName>
        <fullName evidence="1">Uncharacterized protein</fullName>
    </submittedName>
</protein>
<sequence>MIIRTVEMSFGKTPLSSPLSVRRLGSVKRWQGGQVTVGSTIERIGLRRRRS</sequence>
<dbReference type="AlphaFoldDB" id="A0A239W8W1"/>
<evidence type="ECO:0000313" key="2">
    <source>
        <dbReference type="Proteomes" id="UP000215332"/>
    </source>
</evidence>
<dbReference type="EMBL" id="LT906441">
    <property type="protein sequence ID" value="SNV30961.1"/>
    <property type="molecule type" value="Genomic_DNA"/>
</dbReference>
<organism evidence="1 2">
    <name type="scientific">Cutibacterium granulosum</name>
    <dbReference type="NCBI Taxonomy" id="33011"/>
    <lineage>
        <taxon>Bacteria</taxon>
        <taxon>Bacillati</taxon>
        <taxon>Actinomycetota</taxon>
        <taxon>Actinomycetes</taxon>
        <taxon>Propionibacteriales</taxon>
        <taxon>Propionibacteriaceae</taxon>
        <taxon>Cutibacterium</taxon>
    </lineage>
</organism>
<dbReference type="KEGG" id="cgrn:4412665_00520"/>
<gene>
    <name evidence="1" type="ORF">SAMEA4412665_00520</name>
</gene>
<name>A0A239W8W1_9ACTN</name>